<dbReference type="GO" id="GO:1990825">
    <property type="term" value="F:sequence-specific mRNA binding"/>
    <property type="evidence" value="ECO:0007669"/>
    <property type="project" value="Ensembl"/>
</dbReference>
<dbReference type="GO" id="GO:0008380">
    <property type="term" value="P:RNA splicing"/>
    <property type="evidence" value="ECO:0007669"/>
    <property type="project" value="UniProtKB-KW"/>
</dbReference>
<evidence type="ECO:0000313" key="13">
    <source>
        <dbReference type="Proteomes" id="UP000694407"/>
    </source>
</evidence>
<keyword evidence="2" id="KW-0507">mRNA processing</keyword>
<evidence type="ECO:0000256" key="10">
    <source>
        <dbReference type="SAM" id="MobiDB-lite"/>
    </source>
</evidence>
<feature type="domain" description="K Homology" evidence="11">
    <location>
        <begin position="129"/>
        <end position="201"/>
    </location>
</feature>
<dbReference type="KEGG" id="mmma:107151335"/>
<dbReference type="CDD" id="cd09031">
    <property type="entry name" value="KH-I_NOVA_rpt3"/>
    <property type="match status" value="1"/>
</dbReference>
<dbReference type="PANTHER" id="PTHR10288">
    <property type="entry name" value="KH DOMAIN CONTAINING RNA BINDING PROTEIN"/>
    <property type="match status" value="1"/>
</dbReference>
<evidence type="ECO:0000256" key="8">
    <source>
        <dbReference type="ARBA" id="ARBA00034798"/>
    </source>
</evidence>
<keyword evidence="3" id="KW-0677">Repeat</keyword>
<keyword evidence="13" id="KW-1185">Reference proteome</keyword>
<evidence type="ECO:0000256" key="9">
    <source>
        <dbReference type="PROSITE-ProRule" id="PRU00117"/>
    </source>
</evidence>
<accession>A0A8C5ZND1</accession>
<dbReference type="SUPFAM" id="SSF54791">
    <property type="entry name" value="Eukaryotic type KH-domain (KH-domain type I)"/>
    <property type="match status" value="3"/>
</dbReference>
<dbReference type="Proteomes" id="UP000694407">
    <property type="component" value="Unplaced"/>
</dbReference>
<evidence type="ECO:0000256" key="3">
    <source>
        <dbReference type="ARBA" id="ARBA00022737"/>
    </source>
</evidence>
<dbReference type="InterPro" id="IPR047274">
    <property type="entry name" value="KH-I_NOVA_rpt3"/>
</dbReference>
<evidence type="ECO:0000256" key="5">
    <source>
        <dbReference type="ARBA" id="ARBA00022902"/>
    </source>
</evidence>
<dbReference type="InterPro" id="IPR047275">
    <property type="entry name" value="KH-I_NOVA_rpt1"/>
</dbReference>
<dbReference type="GeneTree" id="ENSGT00940000161740"/>
<dbReference type="FunFam" id="3.30.1370.10:FF:000020">
    <property type="entry name" value="RNA-binding protein Nova-1 isoform 1"/>
    <property type="match status" value="1"/>
</dbReference>
<dbReference type="AlphaFoldDB" id="A0A8C5ZND1"/>
<protein>
    <submittedName>
        <fullName evidence="12">NOVA alternative splicing regulator 2</fullName>
    </submittedName>
</protein>
<dbReference type="InterPro" id="IPR036612">
    <property type="entry name" value="KH_dom_type_1_sf"/>
</dbReference>
<keyword evidence="7" id="KW-0539">Nucleus</keyword>
<dbReference type="GO" id="GO:0000381">
    <property type="term" value="P:regulation of alternative mRNA splicing, via spliceosome"/>
    <property type="evidence" value="ECO:0007669"/>
    <property type="project" value="Ensembl"/>
</dbReference>
<dbReference type="Ensembl" id="ENSMMMT00000017787.1">
    <property type="protein sequence ID" value="ENSMMMP00000015601.1"/>
    <property type="gene ID" value="ENSMMMG00000013905.1"/>
</dbReference>
<comment type="subcellular location">
    <subcellularLocation>
        <location evidence="1">Nucleus</location>
    </subcellularLocation>
</comment>
<evidence type="ECO:0000313" key="12">
    <source>
        <dbReference type="Ensembl" id="ENSMMMP00000015601.1"/>
    </source>
</evidence>
<dbReference type="GeneID" id="107151335"/>
<dbReference type="GO" id="GO:0006397">
    <property type="term" value="P:mRNA processing"/>
    <property type="evidence" value="ECO:0007669"/>
    <property type="project" value="UniProtKB-KW"/>
</dbReference>
<organism evidence="12 13">
    <name type="scientific">Marmota marmota marmota</name>
    <name type="common">Alpine marmot</name>
    <dbReference type="NCBI Taxonomy" id="9994"/>
    <lineage>
        <taxon>Eukaryota</taxon>
        <taxon>Metazoa</taxon>
        <taxon>Chordata</taxon>
        <taxon>Craniata</taxon>
        <taxon>Vertebrata</taxon>
        <taxon>Euteleostomi</taxon>
        <taxon>Mammalia</taxon>
        <taxon>Eutheria</taxon>
        <taxon>Euarchontoglires</taxon>
        <taxon>Glires</taxon>
        <taxon>Rodentia</taxon>
        <taxon>Sciuromorpha</taxon>
        <taxon>Sciuridae</taxon>
        <taxon>Xerinae</taxon>
        <taxon>Marmotini</taxon>
        <taxon>Marmota</taxon>
    </lineage>
</organism>
<evidence type="ECO:0000259" key="11">
    <source>
        <dbReference type="SMART" id="SM00322"/>
    </source>
</evidence>
<dbReference type="CDD" id="cd22436">
    <property type="entry name" value="KH-I_NOVA_rpt2"/>
    <property type="match status" value="1"/>
</dbReference>
<evidence type="ECO:0000256" key="2">
    <source>
        <dbReference type="ARBA" id="ARBA00022664"/>
    </source>
</evidence>
<feature type="domain" description="K Homology" evidence="11">
    <location>
        <begin position="369"/>
        <end position="442"/>
    </location>
</feature>
<dbReference type="GO" id="GO:1902667">
    <property type="term" value="P:regulation of axon guidance"/>
    <property type="evidence" value="ECO:0007669"/>
    <property type="project" value="Ensembl"/>
</dbReference>
<evidence type="ECO:0000256" key="4">
    <source>
        <dbReference type="ARBA" id="ARBA00022884"/>
    </source>
</evidence>
<name>A0A8C5ZND1_MARMA</name>
<dbReference type="PROSITE" id="PS50084">
    <property type="entry name" value="KH_TYPE_1"/>
    <property type="match status" value="3"/>
</dbReference>
<evidence type="ECO:0000256" key="7">
    <source>
        <dbReference type="ARBA" id="ARBA00023242"/>
    </source>
</evidence>
<feature type="compositionally biased region" description="Basic and acidic residues" evidence="10">
    <location>
        <begin position="1"/>
        <end position="13"/>
    </location>
</feature>
<dbReference type="OrthoDB" id="441329at2759"/>
<dbReference type="GO" id="GO:0005634">
    <property type="term" value="C:nucleus"/>
    <property type="evidence" value="ECO:0007669"/>
    <property type="project" value="UniProtKB-SubCell"/>
</dbReference>
<evidence type="ECO:0000256" key="6">
    <source>
        <dbReference type="ARBA" id="ARBA00023187"/>
    </source>
</evidence>
<gene>
    <name evidence="12" type="primary">NOVA2</name>
</gene>
<feature type="region of interest" description="Disordered" evidence="10">
    <location>
        <begin position="1"/>
        <end position="22"/>
    </location>
</feature>
<dbReference type="Pfam" id="PF00013">
    <property type="entry name" value="KH_1"/>
    <property type="match status" value="3"/>
</dbReference>
<dbReference type="GO" id="GO:0120163">
    <property type="term" value="P:negative regulation of cold-induced thermogenesis"/>
    <property type="evidence" value="ECO:0007669"/>
    <property type="project" value="Ensembl"/>
</dbReference>
<dbReference type="Gene3D" id="3.30.1370.10">
    <property type="entry name" value="K Homology domain, type 1"/>
    <property type="match status" value="3"/>
</dbReference>
<reference evidence="12" key="2">
    <citation type="submission" date="2025-09" db="UniProtKB">
        <authorList>
            <consortium name="Ensembl"/>
        </authorList>
    </citation>
    <scope>IDENTIFICATION</scope>
</reference>
<keyword evidence="5" id="KW-0524">Neurogenesis</keyword>
<dbReference type="RefSeq" id="XP_015352159.1">
    <property type="nucleotide sequence ID" value="XM_015496673.2"/>
</dbReference>
<dbReference type="InterPro" id="IPR004088">
    <property type="entry name" value="KH_dom_type_1"/>
</dbReference>
<comment type="subunit">
    <text evidence="8">Interacts with PTBP2; the interaction is direct.</text>
</comment>
<dbReference type="SMART" id="SM00322">
    <property type="entry name" value="KH"/>
    <property type="match status" value="3"/>
</dbReference>
<dbReference type="CTD" id="4858"/>
<feature type="domain" description="K Homology" evidence="11">
    <location>
        <begin position="31"/>
        <end position="104"/>
    </location>
</feature>
<reference evidence="12" key="1">
    <citation type="submission" date="2025-08" db="UniProtKB">
        <authorList>
            <consortium name="Ensembl"/>
        </authorList>
    </citation>
    <scope>IDENTIFICATION</scope>
</reference>
<dbReference type="GO" id="GO:0021954">
    <property type="term" value="P:central nervous system neuron development"/>
    <property type="evidence" value="ECO:0007669"/>
    <property type="project" value="Ensembl"/>
</dbReference>
<proteinExistence type="predicted"/>
<dbReference type="CDD" id="cd22435">
    <property type="entry name" value="KH-I_NOVA_rpt1"/>
    <property type="match status" value="1"/>
</dbReference>
<sequence length="456" mass="45902">MEPEAPDSRKRPLETPPEVVCTKRSNTGEEGEYFLKVLIPSYAAGSIIGKGGQTIVQLQKETGATIKLSKSKDFYPGTTERVCLVQGTAEALNAVHSFIAEKVREIPQAMTKPEVVNILQPQTTMNPDRAKQAKLIVPNSTAGLIIGKGGATVKAVMEQSGAWVQLSQKPEGINLQERVVTVSGEPEQVHKAVSAIVQKVQEDPQSSSCLNISYANVAGPVANSNPTGSPYASPADVLPAAAAASAAAASGLLGPAGLAGVGAFPAALPAFSGTDLLAISTALNTLASYGYNTNSLGAGAGPAGGAAPPPPPPPGSLGSFALAAAANGYLGAGAGGGAGGGGGPLVAAAAAAGAAGGFLTAEKLAAESAKELVEIAVPENLVGAILGKGGKTLVEYQELTGARIQISKKGEFLPGTRNRRVTITGSPAATQAAQYLISQRVTYEQGVRASNPQKVG</sequence>
<dbReference type="InterPro" id="IPR047276">
    <property type="entry name" value="KH-I_NOVA_rpt2"/>
</dbReference>
<dbReference type="InterPro" id="IPR004087">
    <property type="entry name" value="KH_dom"/>
</dbReference>
<evidence type="ECO:0000256" key="1">
    <source>
        <dbReference type="ARBA" id="ARBA00004123"/>
    </source>
</evidence>
<keyword evidence="6" id="KW-0508">mRNA splicing</keyword>
<keyword evidence="4 9" id="KW-0694">RNA-binding</keyword>
<dbReference type="FunFam" id="3.30.1370.10:FF:000022">
    <property type="entry name" value="RNA-binding protein Nova-1 isoform 1"/>
    <property type="match status" value="1"/>
</dbReference>
<dbReference type="FunFam" id="3.30.1370.10:FF:000019">
    <property type="entry name" value="RNA-binding protein Nova-1 isoform 1"/>
    <property type="match status" value="1"/>
</dbReference>